<dbReference type="Proteomes" id="UP000243978">
    <property type="component" value="Unassembled WGS sequence"/>
</dbReference>
<dbReference type="Gene3D" id="3.40.1690.10">
    <property type="entry name" value="secretion proteins EscU"/>
    <property type="match status" value="1"/>
</dbReference>
<keyword evidence="4" id="KW-0969">Cilium</keyword>
<evidence type="ECO:0000256" key="1">
    <source>
        <dbReference type="ARBA" id="ARBA00010690"/>
    </source>
</evidence>
<keyword evidence="4" id="KW-0282">Flagellum</keyword>
<feature type="compositionally biased region" description="Basic and acidic residues" evidence="2">
    <location>
        <begin position="226"/>
        <end position="243"/>
    </location>
</feature>
<feature type="compositionally biased region" description="Basic and acidic residues" evidence="2">
    <location>
        <begin position="7"/>
        <end position="23"/>
    </location>
</feature>
<dbReference type="RefSeq" id="WP_107845655.1">
    <property type="nucleotide sequence ID" value="NZ_QBKS01000001.1"/>
</dbReference>
<feature type="region of interest" description="Disordered" evidence="2">
    <location>
        <begin position="1"/>
        <end position="23"/>
    </location>
</feature>
<feature type="transmembrane region" description="Helical" evidence="3">
    <location>
        <begin position="34"/>
        <end position="56"/>
    </location>
</feature>
<feature type="transmembrane region" description="Helical" evidence="3">
    <location>
        <begin position="146"/>
        <end position="168"/>
    </location>
</feature>
<protein>
    <submittedName>
        <fullName evidence="4">Flagellar biosynthetic protein FlhB</fullName>
    </submittedName>
</protein>
<keyword evidence="3" id="KW-0812">Transmembrane</keyword>
<proteinExistence type="inferred from homology"/>
<reference evidence="4 5" key="1">
    <citation type="submission" date="2018-04" db="EMBL/GenBank/DDBJ databases">
        <title>Genomic Encyclopedia of Archaeal and Bacterial Type Strains, Phase II (KMG-II): from individual species to whole genera.</title>
        <authorList>
            <person name="Goeker M."/>
        </authorList>
    </citation>
    <scope>NUCLEOTIDE SEQUENCE [LARGE SCALE GENOMIC DNA]</scope>
    <source>
        <strain evidence="4 5">DSM 100977</strain>
    </source>
</reference>
<dbReference type="GO" id="GO:0005886">
    <property type="term" value="C:plasma membrane"/>
    <property type="evidence" value="ECO:0007669"/>
    <property type="project" value="TreeGrafter"/>
</dbReference>
<accession>A0A2T6BNA7</accession>
<feature type="region of interest" description="Disordered" evidence="2">
    <location>
        <begin position="226"/>
        <end position="248"/>
    </location>
</feature>
<dbReference type="InterPro" id="IPR029025">
    <property type="entry name" value="T3SS_substrate_exporter_C"/>
</dbReference>
<dbReference type="PRINTS" id="PR00950">
    <property type="entry name" value="TYPE3IMSPROT"/>
</dbReference>
<dbReference type="EMBL" id="QBKS01000001">
    <property type="protein sequence ID" value="PTX57568.1"/>
    <property type="molecule type" value="Genomic_DNA"/>
</dbReference>
<name>A0A2T6BNA7_9RHOB</name>
<organism evidence="4 5">
    <name type="scientific">Litoreibacter ponti</name>
    <dbReference type="NCBI Taxonomy" id="1510457"/>
    <lineage>
        <taxon>Bacteria</taxon>
        <taxon>Pseudomonadati</taxon>
        <taxon>Pseudomonadota</taxon>
        <taxon>Alphaproteobacteria</taxon>
        <taxon>Rhodobacterales</taxon>
        <taxon>Roseobacteraceae</taxon>
        <taxon>Litoreibacter</taxon>
    </lineage>
</organism>
<evidence type="ECO:0000313" key="4">
    <source>
        <dbReference type="EMBL" id="PTX57568.1"/>
    </source>
</evidence>
<dbReference type="PANTHER" id="PTHR30531:SF12">
    <property type="entry name" value="FLAGELLAR BIOSYNTHETIC PROTEIN FLHB"/>
    <property type="match status" value="1"/>
</dbReference>
<evidence type="ECO:0000256" key="3">
    <source>
        <dbReference type="SAM" id="Phobius"/>
    </source>
</evidence>
<keyword evidence="4" id="KW-0966">Cell projection</keyword>
<dbReference type="InterPro" id="IPR006135">
    <property type="entry name" value="T3SS_substrate_exporter"/>
</dbReference>
<dbReference type="PANTHER" id="PTHR30531">
    <property type="entry name" value="FLAGELLAR BIOSYNTHETIC PROTEIN FLHB"/>
    <property type="match status" value="1"/>
</dbReference>
<evidence type="ECO:0000313" key="5">
    <source>
        <dbReference type="Proteomes" id="UP000243978"/>
    </source>
</evidence>
<feature type="transmembrane region" description="Helical" evidence="3">
    <location>
        <begin position="96"/>
        <end position="120"/>
    </location>
</feature>
<sequence length="360" mass="39321">MAEESDSAEKTHDPTPKKLLDARKKGTLPKSNDLSASAAYLGLILALAVTSVTGILEAAKAMQSLVARPFDYLSSSGDISGTETAYLVVSGVIGPIGPLFLIPAIAVLLCLFAQQAIVFAPSKLEPKLNKISPLASLKNKFGRSGLFEFAKSATKLLVVSILMVWFFFDRLDSLIMTSALNETQMVGVLSDKVFDFLILIFIMSLAIGAVDYLWQVADNLRKNRMTRKEVEDENKEAEGDPHHKQQRRQRGYEIAMNQMLAEVPSADVIIVNPTHYAVALRWDPLSGQPPICVAKGVDEIAARIREAASAARVPIHSDPPTARALYAKVGLGEVIWPEDYKAVAAAIRFAQSMIEKRISR</sequence>
<dbReference type="GO" id="GO:0009306">
    <property type="term" value="P:protein secretion"/>
    <property type="evidence" value="ECO:0007669"/>
    <property type="project" value="InterPro"/>
</dbReference>
<evidence type="ECO:0000256" key="2">
    <source>
        <dbReference type="SAM" id="MobiDB-lite"/>
    </source>
</evidence>
<feature type="transmembrane region" description="Helical" evidence="3">
    <location>
        <begin position="193"/>
        <end position="214"/>
    </location>
</feature>
<dbReference type="OrthoDB" id="9807950at2"/>
<dbReference type="AlphaFoldDB" id="A0A2T6BNA7"/>
<comment type="caution">
    <text evidence="4">The sequence shown here is derived from an EMBL/GenBank/DDBJ whole genome shotgun (WGS) entry which is preliminary data.</text>
</comment>
<keyword evidence="5" id="KW-1185">Reference proteome</keyword>
<keyword evidence="3" id="KW-1133">Transmembrane helix</keyword>
<gene>
    <name evidence="4" type="ORF">C8N43_2238</name>
</gene>
<comment type="similarity">
    <text evidence="1">Belongs to the type III secretion exporter family.</text>
</comment>
<dbReference type="SUPFAM" id="SSF160544">
    <property type="entry name" value="EscU C-terminal domain-like"/>
    <property type="match status" value="1"/>
</dbReference>
<keyword evidence="3" id="KW-0472">Membrane</keyword>
<dbReference type="Pfam" id="PF01312">
    <property type="entry name" value="Bac_export_2"/>
    <property type="match status" value="1"/>
</dbReference>